<evidence type="ECO:0000313" key="2">
    <source>
        <dbReference type="WBParaSite" id="EN70_8289"/>
    </source>
</evidence>
<dbReference type="WBParaSite" id="EN70_8289">
    <property type="protein sequence ID" value="EN70_8289"/>
    <property type="gene ID" value="EN70_8289"/>
</dbReference>
<dbReference type="STRING" id="7209.A0A1I7W0F7"/>
<protein>
    <submittedName>
        <fullName evidence="2">PITH domain-containing protein</fullName>
    </submittedName>
</protein>
<reference evidence="1" key="1">
    <citation type="submission" date="2012-04" db="EMBL/GenBank/DDBJ databases">
        <title>The Genome Sequence of Loa loa.</title>
        <authorList>
            <consortium name="The Broad Institute Genome Sequencing Platform"/>
            <consortium name="Broad Institute Genome Sequencing Center for Infectious Disease"/>
            <person name="Nutman T.B."/>
            <person name="Fink D.L."/>
            <person name="Russ C."/>
            <person name="Young S."/>
            <person name="Zeng Q."/>
            <person name="Gargeya S."/>
            <person name="Alvarado L."/>
            <person name="Berlin A."/>
            <person name="Chapman S.B."/>
            <person name="Chen Z."/>
            <person name="Freedman E."/>
            <person name="Gellesch M."/>
            <person name="Goldberg J."/>
            <person name="Griggs A."/>
            <person name="Gujja S."/>
            <person name="Heilman E.R."/>
            <person name="Heiman D."/>
            <person name="Howarth C."/>
            <person name="Mehta T."/>
            <person name="Neiman D."/>
            <person name="Pearson M."/>
            <person name="Roberts A."/>
            <person name="Saif S."/>
            <person name="Shea T."/>
            <person name="Shenoy N."/>
            <person name="Sisk P."/>
            <person name="Stolte C."/>
            <person name="Sykes S."/>
            <person name="White J."/>
            <person name="Yandava C."/>
            <person name="Haas B."/>
            <person name="Henn M.R."/>
            <person name="Nusbaum C."/>
            <person name="Birren B."/>
        </authorList>
    </citation>
    <scope>NUCLEOTIDE SEQUENCE [LARGE SCALE GENOMIC DNA]</scope>
</reference>
<proteinExistence type="predicted"/>
<organism evidence="1 2">
    <name type="scientific">Loa loa</name>
    <name type="common">Eye worm</name>
    <name type="synonym">Filaria loa</name>
    <dbReference type="NCBI Taxonomy" id="7209"/>
    <lineage>
        <taxon>Eukaryota</taxon>
        <taxon>Metazoa</taxon>
        <taxon>Ecdysozoa</taxon>
        <taxon>Nematoda</taxon>
        <taxon>Chromadorea</taxon>
        <taxon>Rhabditida</taxon>
        <taxon>Spirurina</taxon>
        <taxon>Spiruromorpha</taxon>
        <taxon>Filarioidea</taxon>
        <taxon>Onchocercidae</taxon>
        <taxon>Loa</taxon>
    </lineage>
</organism>
<evidence type="ECO:0000313" key="1">
    <source>
        <dbReference type="Proteomes" id="UP000095285"/>
    </source>
</evidence>
<dbReference type="Proteomes" id="UP000095285">
    <property type="component" value="Unassembled WGS sequence"/>
</dbReference>
<name>A0A1I7W0F7_LOALO</name>
<reference evidence="2" key="2">
    <citation type="submission" date="2016-11" db="UniProtKB">
        <authorList>
            <consortium name="WormBaseParasite"/>
        </authorList>
    </citation>
    <scope>IDENTIFICATION</scope>
</reference>
<dbReference type="AlphaFoldDB" id="A0A1I7W0F7"/>
<keyword evidence="1" id="KW-1185">Reference proteome</keyword>
<sequence length="113" mass="12625">MYDKSFRFFRQGEPGKPGFPGVADIVVVLNLPKLGCVQCPAGPNGPRDPEDSQIKLAAQENSGLLECKVDMEYQDHLVYMVMSANQIIKVNLGLMDHQEEAVQNTFRYPVIKV</sequence>
<accession>A0A1I7W0F7</accession>